<name>A0A3S3M0U2_9RHOB</name>
<evidence type="ECO:0000256" key="2">
    <source>
        <dbReference type="ARBA" id="ARBA00011901"/>
    </source>
</evidence>
<keyword evidence="8" id="KW-1185">Reference proteome</keyword>
<feature type="domain" description="MurNAc-LAA" evidence="6">
    <location>
        <begin position="235"/>
        <end position="390"/>
    </location>
</feature>
<organism evidence="7 8">
    <name type="scientific">Paenirhodobacter huangdaonensis</name>
    <dbReference type="NCBI Taxonomy" id="2501515"/>
    <lineage>
        <taxon>Bacteria</taxon>
        <taxon>Pseudomonadati</taxon>
        <taxon>Pseudomonadota</taxon>
        <taxon>Alphaproteobacteria</taxon>
        <taxon>Rhodobacterales</taxon>
        <taxon>Rhodobacter group</taxon>
        <taxon>Paenirhodobacter</taxon>
    </lineage>
</organism>
<evidence type="ECO:0000313" key="7">
    <source>
        <dbReference type="EMBL" id="RWR53790.1"/>
    </source>
</evidence>
<dbReference type="Proteomes" id="UP000288071">
    <property type="component" value="Unassembled WGS sequence"/>
</dbReference>
<keyword evidence="3" id="KW-0378">Hydrolase</keyword>
<feature type="region of interest" description="Disordered" evidence="4">
    <location>
        <begin position="153"/>
        <end position="172"/>
    </location>
</feature>
<dbReference type="GO" id="GO:0008745">
    <property type="term" value="F:N-acetylmuramoyl-L-alanine amidase activity"/>
    <property type="evidence" value="ECO:0007669"/>
    <property type="project" value="UniProtKB-EC"/>
</dbReference>
<dbReference type="EC" id="3.5.1.28" evidence="2"/>
<dbReference type="EMBL" id="SAVA01000002">
    <property type="protein sequence ID" value="RWR53790.1"/>
    <property type="molecule type" value="Genomic_DNA"/>
</dbReference>
<dbReference type="PANTHER" id="PTHR30404">
    <property type="entry name" value="N-ACETYLMURAMOYL-L-ALANINE AMIDASE"/>
    <property type="match status" value="1"/>
</dbReference>
<evidence type="ECO:0000256" key="4">
    <source>
        <dbReference type="SAM" id="MobiDB-lite"/>
    </source>
</evidence>
<dbReference type="Pfam" id="PF01520">
    <property type="entry name" value="Amidase_3"/>
    <property type="match status" value="1"/>
</dbReference>
<dbReference type="InterPro" id="IPR002508">
    <property type="entry name" value="MurNAc-LAA_cat"/>
</dbReference>
<dbReference type="Gene3D" id="3.40.630.40">
    <property type="entry name" value="Zn-dependent exopeptidases"/>
    <property type="match status" value="1"/>
</dbReference>
<dbReference type="AlphaFoldDB" id="A0A3S3M0U2"/>
<feature type="signal peptide" evidence="5">
    <location>
        <begin position="1"/>
        <end position="21"/>
    </location>
</feature>
<dbReference type="GO" id="GO:0030288">
    <property type="term" value="C:outer membrane-bounded periplasmic space"/>
    <property type="evidence" value="ECO:0007669"/>
    <property type="project" value="TreeGrafter"/>
</dbReference>
<comment type="caution">
    <text evidence="7">The sequence shown here is derived from an EMBL/GenBank/DDBJ whole genome shotgun (WGS) entry which is preliminary data.</text>
</comment>
<evidence type="ECO:0000256" key="3">
    <source>
        <dbReference type="ARBA" id="ARBA00022801"/>
    </source>
</evidence>
<dbReference type="PANTHER" id="PTHR30404:SF0">
    <property type="entry name" value="N-ACETYLMURAMOYL-L-ALANINE AMIDASE AMIC"/>
    <property type="match status" value="1"/>
</dbReference>
<gene>
    <name evidence="7" type="ORF">EOW66_04015</name>
</gene>
<feature type="chain" id="PRO_5018583761" description="N-acetylmuramoyl-L-alanine amidase" evidence="5">
    <location>
        <begin position="22"/>
        <end position="405"/>
    </location>
</feature>
<sequence length="405" mass="43166">MTRILRLFAALWLGLAGLATAQETGLSALARLEPARSAVTTSGGATQVALGLSQAVPFRAFLLDAPPRLVVDFREVDFSAGRAEALSDQGLIGAVRWGRFRPGWSRLVADLTGPARIDTAVEQTGEAPRVVLRLSPVAAEDFAARAGAPSSALWDLPQPAATEPPHRRQDGQAPLRVVLDPGHGGIDPGAEADNLKEAVLTLTFARVLKEAMTRAGMQVILTREEDVFVPLETRITVARAAGADLFLSLHADALSEGDATGSTVYLLDDRASDEASQKLAERHDRADLLAGVDLDGHDDAVAGVLMDLARTETQPRALRASQVIAGAIKSAHLRMHKHPVQTADFSVLKSPDIPSLLIELGFLSSEADRQRLLDPAWQAQMAQAITQGVATWAQADAAEARLLRQ</sequence>
<reference evidence="7" key="1">
    <citation type="submission" date="2019-01" db="EMBL/GenBank/DDBJ databases">
        <title>Sinorhodobacter populi sp. nov. isolated from the symptomatic bark tissue of Populus euramericana canker.</title>
        <authorList>
            <person name="Xu G."/>
        </authorList>
    </citation>
    <scope>NUCLEOTIDE SEQUENCE [LARGE SCALE GENOMIC DNA]</scope>
    <source>
        <strain evidence="7">CGMCC 1.12963</strain>
    </source>
</reference>
<dbReference type="SMART" id="SM00646">
    <property type="entry name" value="Ami_3"/>
    <property type="match status" value="1"/>
</dbReference>
<evidence type="ECO:0000313" key="8">
    <source>
        <dbReference type="Proteomes" id="UP000288071"/>
    </source>
</evidence>
<evidence type="ECO:0000256" key="5">
    <source>
        <dbReference type="SAM" id="SignalP"/>
    </source>
</evidence>
<dbReference type="InterPro" id="IPR050695">
    <property type="entry name" value="N-acetylmuramoyl_amidase_3"/>
</dbReference>
<comment type="catalytic activity">
    <reaction evidence="1">
        <text>Hydrolyzes the link between N-acetylmuramoyl residues and L-amino acid residues in certain cell-wall glycopeptides.</text>
        <dbReference type="EC" id="3.5.1.28"/>
    </reaction>
</comment>
<proteinExistence type="predicted"/>
<dbReference type="InterPro" id="IPR021731">
    <property type="entry name" value="AMIN_dom"/>
</dbReference>
<accession>A0A3S3M0U2</accession>
<dbReference type="RefSeq" id="WP_128155024.1">
    <property type="nucleotide sequence ID" value="NZ_JBHSOM010000016.1"/>
</dbReference>
<keyword evidence="5" id="KW-0732">Signal</keyword>
<dbReference type="Gene3D" id="2.60.40.3500">
    <property type="match status" value="1"/>
</dbReference>
<dbReference type="Pfam" id="PF11741">
    <property type="entry name" value="AMIN"/>
    <property type="match status" value="1"/>
</dbReference>
<protein>
    <recommendedName>
        <fullName evidence="2">N-acetylmuramoyl-L-alanine amidase</fullName>
        <ecNumber evidence="2">3.5.1.28</ecNumber>
    </recommendedName>
</protein>
<evidence type="ECO:0000259" key="6">
    <source>
        <dbReference type="SMART" id="SM00646"/>
    </source>
</evidence>
<dbReference type="SUPFAM" id="SSF53187">
    <property type="entry name" value="Zn-dependent exopeptidases"/>
    <property type="match status" value="1"/>
</dbReference>
<evidence type="ECO:0000256" key="1">
    <source>
        <dbReference type="ARBA" id="ARBA00001561"/>
    </source>
</evidence>
<dbReference type="CDD" id="cd02696">
    <property type="entry name" value="MurNAc-LAA"/>
    <property type="match status" value="1"/>
</dbReference>
<reference evidence="7" key="2">
    <citation type="submission" date="2019-01" db="EMBL/GenBank/DDBJ databases">
        <authorList>
            <person name="Li Y."/>
        </authorList>
    </citation>
    <scope>NUCLEOTIDE SEQUENCE [LARGE SCALE GENOMIC DNA]</scope>
    <source>
        <strain evidence="7">CGMCC 1.12963</strain>
    </source>
</reference>
<dbReference type="GO" id="GO:0009253">
    <property type="term" value="P:peptidoglycan catabolic process"/>
    <property type="evidence" value="ECO:0007669"/>
    <property type="project" value="InterPro"/>
</dbReference>